<keyword evidence="2" id="KW-1185">Reference proteome</keyword>
<dbReference type="RefSeq" id="WP_329258409.1">
    <property type="nucleotide sequence ID" value="NZ_CP109011.1"/>
</dbReference>
<reference evidence="1" key="1">
    <citation type="submission" date="2022-10" db="EMBL/GenBank/DDBJ databases">
        <title>The complete genomes of actinobacterial strains from the NBC collection.</title>
        <authorList>
            <person name="Joergensen T.S."/>
            <person name="Alvarez Arevalo M."/>
            <person name="Sterndorff E.B."/>
            <person name="Faurdal D."/>
            <person name="Vuksanovic O."/>
            <person name="Mourched A.-S."/>
            <person name="Charusanti P."/>
            <person name="Shaw S."/>
            <person name="Blin K."/>
            <person name="Weber T."/>
        </authorList>
    </citation>
    <scope>NUCLEOTIDE SEQUENCE</scope>
    <source>
        <strain evidence="1">NBC_00686</strain>
    </source>
</reference>
<evidence type="ECO:0000313" key="1">
    <source>
        <dbReference type="EMBL" id="WUT41345.1"/>
    </source>
</evidence>
<dbReference type="Proteomes" id="UP001432168">
    <property type="component" value="Chromosome"/>
</dbReference>
<protein>
    <submittedName>
        <fullName evidence="1">Uncharacterized protein</fullName>
    </submittedName>
</protein>
<organism evidence="1 2">
    <name type="scientific">Streptomyces pseudovenezuelae</name>
    <dbReference type="NCBI Taxonomy" id="67350"/>
    <lineage>
        <taxon>Bacteria</taxon>
        <taxon>Bacillati</taxon>
        <taxon>Actinomycetota</taxon>
        <taxon>Actinomycetes</taxon>
        <taxon>Kitasatosporales</taxon>
        <taxon>Streptomycetaceae</taxon>
        <taxon>Streptomyces</taxon>
        <taxon>Streptomyces aurantiacus group</taxon>
    </lineage>
</organism>
<proteinExistence type="predicted"/>
<sequence length="78" mass="8121">MSEAGAPCVVRHGIVGPFDVRDGRGRPLQHTDIGDGIGQVALHNGESALITARGDRPGLAIAPVHPTEDAPRRGVPRV</sequence>
<name>A0ABZ1WNN7_9ACTN</name>
<evidence type="ECO:0000313" key="2">
    <source>
        <dbReference type="Proteomes" id="UP001432168"/>
    </source>
</evidence>
<gene>
    <name evidence="1" type="ORF">OG929_03300</name>
</gene>
<dbReference type="EMBL" id="CP109011">
    <property type="protein sequence ID" value="WUT41345.1"/>
    <property type="molecule type" value="Genomic_DNA"/>
</dbReference>
<accession>A0ABZ1WNN7</accession>